<dbReference type="OrthoDB" id="9760742at2"/>
<dbReference type="Proteomes" id="UP000218418">
    <property type="component" value="Chromosome"/>
</dbReference>
<organism evidence="1 2">
    <name type="scientific">Calothrix parasitica NIES-267</name>
    <dbReference type="NCBI Taxonomy" id="1973488"/>
    <lineage>
        <taxon>Bacteria</taxon>
        <taxon>Bacillati</taxon>
        <taxon>Cyanobacteriota</taxon>
        <taxon>Cyanophyceae</taxon>
        <taxon>Nostocales</taxon>
        <taxon>Calotrichaceae</taxon>
        <taxon>Calothrix</taxon>
    </lineage>
</organism>
<dbReference type="SUPFAM" id="SSF53067">
    <property type="entry name" value="Actin-like ATPase domain"/>
    <property type="match status" value="1"/>
</dbReference>
<proteinExistence type="predicted"/>
<dbReference type="AlphaFoldDB" id="A0A1Z4LYG6"/>
<name>A0A1Z4LYG6_9CYAN</name>
<evidence type="ECO:0000313" key="1">
    <source>
        <dbReference type="EMBL" id="BAY86273.1"/>
    </source>
</evidence>
<protein>
    <recommendedName>
        <fullName evidence="3">Molecular chaperone</fullName>
    </recommendedName>
</protein>
<evidence type="ECO:0008006" key="3">
    <source>
        <dbReference type="Google" id="ProtNLM"/>
    </source>
</evidence>
<reference evidence="1 2" key="1">
    <citation type="submission" date="2017-06" db="EMBL/GenBank/DDBJ databases">
        <title>Genome sequencing of cyanobaciteial culture collection at National Institute for Environmental Studies (NIES).</title>
        <authorList>
            <person name="Hirose Y."/>
            <person name="Shimura Y."/>
            <person name="Fujisawa T."/>
            <person name="Nakamura Y."/>
            <person name="Kawachi M."/>
        </authorList>
    </citation>
    <scope>NUCLEOTIDE SEQUENCE [LARGE SCALE GENOMIC DNA]</scope>
    <source>
        <strain evidence="1 2">NIES-267</strain>
    </source>
</reference>
<evidence type="ECO:0000313" key="2">
    <source>
        <dbReference type="Proteomes" id="UP000218418"/>
    </source>
</evidence>
<dbReference type="Gene3D" id="3.30.420.40">
    <property type="match status" value="2"/>
</dbReference>
<dbReference type="Gene3D" id="3.90.640.10">
    <property type="entry name" value="Actin, Chain A, domain 4"/>
    <property type="match status" value="1"/>
</dbReference>
<sequence length="1145" mass="130618">MPVKIELFSRYQLRTKETDPLLLLLPVVEIKPVDSPNSPFISSIEIKVLGQRSELAKQIESAYKSVSFSTDRLLRLTSPQRLRQNDCVWNPPLPKGIDLTLRVTAEYFDADDMGRAILAVKKTAAADCNIWTFAEENARWRNPELTEEITNQDMVSETQVLNHSSSVISENQKSDITYPGWFAIDFGTSNSTVTLYDPKVIVTPHTLPSEQEVKLSEQLAYWLTQRPVDEVPGIGRDAWDAEWQKLFSHLSKNLDDFNPANLQLLRGEQLLEAIREIEICLSKRLGWFRRAASKRLNQIYHQVFRVPALEWQSLLPVELDKDRRLNEIPSELEVINLEPSLPTQDPAKVKVMLGEQAYQHRLDAIKQGEGIDGRFLHSPKRYFGQERSFDISLDGKEDSIPVNQLLQAAYAQLIELTQKYRQRYPGKCSDGDFYRAVLTYPTIASPFIRREIESLVKKLGIEDVQMAYDEAVSAAIFFLWQEFGGDLNLGIESFKSRCRHDGNKWWQNVLVLDIGGGTTDLALIRLTLEELDPFEPTEDRGDGGRYYKLTPKLLGSSGHLQLGGELISLRLFLLLKTAIADCLLSAVSDDILPRDVLKVQPEELSERFLDNGKYRKGSLLACVDKEIREGDTYKEALNDAEKVLPTRWKNRSSRSQTFYDLWEHAENAKLALGQKRSFVNDIPEAIFILDGQQISELLSQNDIQLPMDVVEKISVTLTQEQFEKAASPVIQEAIGIASGLIENAFKSKFVSEINFVEQDAEKAKKEQVDWLILSGKTCNLELVERELYRVFSKSDYFVWNEERVTFEPEYTKLATSAGACFAEKLRQLSFSPQESKDLLRKGANQLYIDVKNLFYFLPCSFVREVIGGSPVPIFHAGQELYQLKAEEGMAKLRSHWLGMQLTNNIRRQDFEKMKLQLWGSYNGDALMKKLGITEDDFKNNIKVQFEINQKLDIDLLLCRGTPHYLIPVNIPSVDAAKAIGNQELITDESQVICDIAVNVVEAANALKTDAHTVLFKTGKDYSKELRVFRYDNDTNQPQTIGLIAELPPFPASGKHTFYFQFRNPQSNTWELIGELPQPVVNSEYPCRYYVTLDFKGTLRVHPFEVSYWTSNNPEFLKQEGCVFRDSLQPQSTNVEAERDPFCGMH</sequence>
<gene>
    <name evidence="1" type="ORF">NIES267_57790</name>
</gene>
<keyword evidence="2" id="KW-1185">Reference proteome</keyword>
<accession>A0A1Z4LYG6</accession>
<dbReference type="InterPro" id="IPR043129">
    <property type="entry name" value="ATPase_NBD"/>
</dbReference>
<dbReference type="EMBL" id="AP018227">
    <property type="protein sequence ID" value="BAY86273.1"/>
    <property type="molecule type" value="Genomic_DNA"/>
</dbReference>